<gene>
    <name evidence="2" type="ORF">T4C_2706</name>
</gene>
<proteinExistence type="predicted"/>
<feature type="region of interest" description="Disordered" evidence="1">
    <location>
        <begin position="1"/>
        <end position="39"/>
    </location>
</feature>
<dbReference type="Proteomes" id="UP000054826">
    <property type="component" value="Unassembled WGS sequence"/>
</dbReference>
<dbReference type="EMBL" id="JYDV01001314">
    <property type="protein sequence ID" value="KRY99720.1"/>
    <property type="molecule type" value="Genomic_DNA"/>
</dbReference>
<organism evidence="2 3">
    <name type="scientific">Trichinella pseudospiralis</name>
    <name type="common">Parasitic roundworm</name>
    <dbReference type="NCBI Taxonomy" id="6337"/>
    <lineage>
        <taxon>Eukaryota</taxon>
        <taxon>Metazoa</taxon>
        <taxon>Ecdysozoa</taxon>
        <taxon>Nematoda</taxon>
        <taxon>Enoplea</taxon>
        <taxon>Dorylaimia</taxon>
        <taxon>Trichinellida</taxon>
        <taxon>Trichinellidae</taxon>
        <taxon>Trichinella</taxon>
    </lineage>
</organism>
<evidence type="ECO:0000256" key="1">
    <source>
        <dbReference type="SAM" id="MobiDB-lite"/>
    </source>
</evidence>
<sequence length="39" mass="4368">MIKGKDEMHVIKNHSGVDEASRYPEGIDGASRKTIRGRQ</sequence>
<protein>
    <submittedName>
        <fullName evidence="2">Uncharacterized protein</fullName>
    </submittedName>
</protein>
<evidence type="ECO:0000313" key="3">
    <source>
        <dbReference type="Proteomes" id="UP000054826"/>
    </source>
</evidence>
<evidence type="ECO:0000313" key="2">
    <source>
        <dbReference type="EMBL" id="KRY99720.1"/>
    </source>
</evidence>
<comment type="caution">
    <text evidence="2">The sequence shown here is derived from an EMBL/GenBank/DDBJ whole genome shotgun (WGS) entry which is preliminary data.</text>
</comment>
<accession>A0A0V1GNP8</accession>
<reference evidence="2 3" key="1">
    <citation type="submission" date="2015-01" db="EMBL/GenBank/DDBJ databases">
        <title>Evolution of Trichinella species and genotypes.</title>
        <authorList>
            <person name="Korhonen P.K."/>
            <person name="Edoardo P."/>
            <person name="Giuseppe L.R."/>
            <person name="Gasser R.B."/>
        </authorList>
    </citation>
    <scope>NUCLEOTIDE SEQUENCE [LARGE SCALE GENOMIC DNA]</scope>
    <source>
        <strain evidence="2">ISS176</strain>
    </source>
</reference>
<feature type="compositionally biased region" description="Basic and acidic residues" evidence="1">
    <location>
        <begin position="1"/>
        <end position="22"/>
    </location>
</feature>
<dbReference type="AlphaFoldDB" id="A0A0V1GNP8"/>
<name>A0A0V1GNP8_TRIPS</name>